<sequence length="599" mass="67556">MNNLDQVKRIFDISIYQRDRYDLDTALSHRARGEWESISSRQYVEHIDRAARALVAAGIEKGDRVGIISSNRIEWCVLDQAITKAGAITVPVYPTLSKEDFQYIFQHSAIRLCFVASKNLYAKADEIRHQVNTLEGIYVLDPAGDLPTLEDFLREGDDPALQETVDRRAAEVSEDDVATLIYTSGTTGKPKGVLLSHKNILSNDKICIPRIIEIERKHALSFLPMSHIYERTVNYCYQLLGCSVFFAKSTDTIATDALHARPYIMMVVPRVVERLYAKISAKGEALQGWRKGLFDWAVRLGMRYRPYENSLGYRIKLAVARRLVFDKWRAALGGDLRIMISGSASLDARLCRLFCAAGIVLNEGYGLTETSPIVSTNVYPNRGLRIGSIGRPLENLDVRIGEDGEILVKGPSVMLGYYKEPELTAEAFDPQGYLRTGDIGRIEDGFLYITDRKKELFKTSGGKYITPQPIENALMQSRYIDQAMVVGNGKEHPSVILEPDFGELALWCEQRGIPTGDRAAMISDEQVLALYKGLVHEVNKGLSNWERLRHFRLVADPWTTEGGELTPTLKIKRRRLTEKYAGLIADIYQEDLLENKPQE</sequence>
<dbReference type="Pfam" id="PF00501">
    <property type="entry name" value="AMP-binding"/>
    <property type="match status" value="1"/>
</dbReference>
<dbReference type="PROSITE" id="PS00455">
    <property type="entry name" value="AMP_BINDING"/>
    <property type="match status" value="1"/>
</dbReference>
<dbReference type="CDD" id="cd05907">
    <property type="entry name" value="VL_LC_FACS_like"/>
    <property type="match status" value="1"/>
</dbReference>
<gene>
    <name evidence="4" type="ORF">IAC44_04540</name>
</gene>
<protein>
    <submittedName>
        <fullName evidence="4">Long-chain fatty acid--CoA ligase</fullName>
    </submittedName>
</protein>
<reference evidence="4" key="2">
    <citation type="journal article" date="2021" name="PeerJ">
        <title>Extensive microbial diversity within the chicken gut microbiome revealed by metagenomics and culture.</title>
        <authorList>
            <person name="Gilroy R."/>
            <person name="Ravi A."/>
            <person name="Getino M."/>
            <person name="Pursley I."/>
            <person name="Horton D.L."/>
            <person name="Alikhan N.F."/>
            <person name="Baker D."/>
            <person name="Gharbi K."/>
            <person name="Hall N."/>
            <person name="Watson M."/>
            <person name="Adriaenssens E.M."/>
            <person name="Foster-Nyarko E."/>
            <person name="Jarju S."/>
            <person name="Secka A."/>
            <person name="Antonio M."/>
            <person name="Oren A."/>
            <person name="Chaudhuri R.R."/>
            <person name="La Ragione R."/>
            <person name="Hildebrand F."/>
            <person name="Pallen M.J."/>
        </authorList>
    </citation>
    <scope>NUCLEOTIDE SEQUENCE</scope>
    <source>
        <strain evidence="4">1383</strain>
    </source>
</reference>
<dbReference type="AlphaFoldDB" id="A0A9D1KU64"/>
<dbReference type="PANTHER" id="PTHR43272">
    <property type="entry name" value="LONG-CHAIN-FATTY-ACID--COA LIGASE"/>
    <property type="match status" value="1"/>
</dbReference>
<dbReference type="GO" id="GO:0004467">
    <property type="term" value="F:long-chain fatty acid-CoA ligase activity"/>
    <property type="evidence" value="ECO:0007669"/>
    <property type="project" value="TreeGrafter"/>
</dbReference>
<keyword evidence="2" id="KW-0067">ATP-binding</keyword>
<dbReference type="GO" id="GO:0005524">
    <property type="term" value="F:ATP binding"/>
    <property type="evidence" value="ECO:0007669"/>
    <property type="project" value="UniProtKB-KW"/>
</dbReference>
<evidence type="ECO:0000256" key="2">
    <source>
        <dbReference type="ARBA" id="ARBA00022840"/>
    </source>
</evidence>
<evidence type="ECO:0000259" key="3">
    <source>
        <dbReference type="Pfam" id="PF00501"/>
    </source>
</evidence>
<proteinExistence type="predicted"/>
<dbReference type="Pfam" id="PF23562">
    <property type="entry name" value="AMP-binding_C_3"/>
    <property type="match status" value="1"/>
</dbReference>
<dbReference type="InterPro" id="IPR000873">
    <property type="entry name" value="AMP-dep_synth/lig_dom"/>
</dbReference>
<dbReference type="EMBL" id="DVLY01000106">
    <property type="protein sequence ID" value="HIT98089.1"/>
    <property type="molecule type" value="Genomic_DNA"/>
</dbReference>
<dbReference type="InterPro" id="IPR020845">
    <property type="entry name" value="AMP-binding_CS"/>
</dbReference>
<organism evidence="4 5">
    <name type="scientific">Candidatus Merdimorpha stercoravium</name>
    <dbReference type="NCBI Taxonomy" id="2840863"/>
    <lineage>
        <taxon>Bacteria</taxon>
        <taxon>Pseudomonadati</taxon>
        <taxon>Bacteroidota</taxon>
        <taxon>Flavobacteriia</taxon>
        <taxon>Flavobacteriales</taxon>
        <taxon>Candidatus Merdimorpha</taxon>
    </lineage>
</organism>
<dbReference type="PRINTS" id="PR00154">
    <property type="entry name" value="AMPBINDING"/>
</dbReference>
<dbReference type="InterPro" id="IPR042099">
    <property type="entry name" value="ANL_N_sf"/>
</dbReference>
<keyword evidence="4" id="KW-0436">Ligase</keyword>
<dbReference type="InterPro" id="IPR020459">
    <property type="entry name" value="AMP-binding"/>
</dbReference>
<dbReference type="PANTHER" id="PTHR43272:SF33">
    <property type="entry name" value="AMP-BINDING DOMAIN-CONTAINING PROTEIN-RELATED"/>
    <property type="match status" value="1"/>
</dbReference>
<accession>A0A9D1KU64</accession>
<comment type="caution">
    <text evidence="4">The sequence shown here is derived from an EMBL/GenBank/DDBJ whole genome shotgun (WGS) entry which is preliminary data.</text>
</comment>
<reference evidence="4" key="1">
    <citation type="submission" date="2020-10" db="EMBL/GenBank/DDBJ databases">
        <authorList>
            <person name="Gilroy R."/>
        </authorList>
    </citation>
    <scope>NUCLEOTIDE SEQUENCE</scope>
    <source>
        <strain evidence="4">1383</strain>
    </source>
</reference>
<dbReference type="GO" id="GO:0016020">
    <property type="term" value="C:membrane"/>
    <property type="evidence" value="ECO:0007669"/>
    <property type="project" value="TreeGrafter"/>
</dbReference>
<dbReference type="Proteomes" id="UP000824161">
    <property type="component" value="Unassembled WGS sequence"/>
</dbReference>
<evidence type="ECO:0000313" key="4">
    <source>
        <dbReference type="EMBL" id="HIT98089.1"/>
    </source>
</evidence>
<name>A0A9D1KU64_9FLAO</name>
<evidence type="ECO:0000256" key="1">
    <source>
        <dbReference type="ARBA" id="ARBA00022741"/>
    </source>
</evidence>
<dbReference type="Gene3D" id="3.40.50.12780">
    <property type="entry name" value="N-terminal domain of ligase-like"/>
    <property type="match status" value="2"/>
</dbReference>
<evidence type="ECO:0000313" key="5">
    <source>
        <dbReference type="Proteomes" id="UP000824161"/>
    </source>
</evidence>
<feature type="domain" description="AMP-dependent synthetase/ligase" evidence="3">
    <location>
        <begin position="25"/>
        <end position="418"/>
    </location>
</feature>
<dbReference type="SUPFAM" id="SSF56801">
    <property type="entry name" value="Acetyl-CoA synthetase-like"/>
    <property type="match status" value="1"/>
</dbReference>
<keyword evidence="1" id="KW-0547">Nucleotide-binding</keyword>